<dbReference type="PANTHER" id="PTHR45986">
    <property type="entry name" value="ZINC FINGER MATRIN-TYPE PROTEIN 2"/>
    <property type="match status" value="1"/>
</dbReference>
<dbReference type="GO" id="GO:0008270">
    <property type="term" value="F:zinc ion binding"/>
    <property type="evidence" value="ECO:0007669"/>
    <property type="project" value="UniProtKB-KW"/>
</dbReference>
<evidence type="ECO:0000256" key="4">
    <source>
        <dbReference type="ARBA" id="ARBA00023242"/>
    </source>
</evidence>
<feature type="region of interest" description="Disordered" evidence="5">
    <location>
        <begin position="158"/>
        <end position="213"/>
    </location>
</feature>
<dbReference type="PANTHER" id="PTHR45986:SF1">
    <property type="entry name" value="ZINC FINGER MATRIN-TYPE PROTEIN 2"/>
    <property type="match status" value="1"/>
</dbReference>
<keyword evidence="3" id="KW-0862">Zinc</keyword>
<keyword evidence="2" id="KW-0863">Zinc-finger</keyword>
<feature type="region of interest" description="Disordered" evidence="5">
    <location>
        <begin position="1"/>
        <end position="61"/>
    </location>
</feature>
<feature type="compositionally biased region" description="Basic and acidic residues" evidence="5">
    <location>
        <begin position="158"/>
        <end position="168"/>
    </location>
</feature>
<dbReference type="GO" id="GO:0005681">
    <property type="term" value="C:spliceosomal complex"/>
    <property type="evidence" value="ECO:0007669"/>
    <property type="project" value="InterPro"/>
</dbReference>
<keyword evidence="4" id="KW-0539">Nucleus</keyword>
<gene>
    <name evidence="7" type="ORF">RMAR00112_LOCUS11367</name>
</gene>
<dbReference type="SUPFAM" id="SSF57667">
    <property type="entry name" value="beta-beta-alpha zinc fingers"/>
    <property type="match status" value="1"/>
</dbReference>
<feature type="compositionally biased region" description="Basic residues" evidence="5">
    <location>
        <begin position="169"/>
        <end position="178"/>
    </location>
</feature>
<evidence type="ECO:0000259" key="6">
    <source>
        <dbReference type="SMART" id="SM00451"/>
    </source>
</evidence>
<dbReference type="InterPro" id="IPR040107">
    <property type="entry name" value="Snu23"/>
</dbReference>
<feature type="compositionally biased region" description="Acidic residues" evidence="5">
    <location>
        <begin position="184"/>
        <end position="197"/>
    </location>
</feature>
<dbReference type="GO" id="GO:0003676">
    <property type="term" value="F:nucleic acid binding"/>
    <property type="evidence" value="ECO:0007669"/>
    <property type="project" value="InterPro"/>
</dbReference>
<dbReference type="InterPro" id="IPR003604">
    <property type="entry name" value="Matrin/U1-like-C_Znf_C2H2"/>
</dbReference>
<evidence type="ECO:0000256" key="2">
    <source>
        <dbReference type="ARBA" id="ARBA00022771"/>
    </source>
</evidence>
<dbReference type="AlphaFoldDB" id="A0A7S2ZNG5"/>
<protein>
    <recommendedName>
        <fullName evidence="6">U1-type domain-containing protein</fullName>
    </recommendedName>
</protein>
<dbReference type="GO" id="GO:0046540">
    <property type="term" value="C:U4/U6 x U5 tri-snRNP complex"/>
    <property type="evidence" value="ECO:0007669"/>
    <property type="project" value="TreeGrafter"/>
</dbReference>
<keyword evidence="1" id="KW-0479">Metal-binding</keyword>
<sequence length="213" mass="24802">MPKGSSVNDVVRNRFDKATFQRRADERKRADEEAERERERAREASRPNTEDPFAPTRPWLEARKDAVDLESKLGKTEIVPGARDKRAGFYCNICESLHKDSQAYLNHMNSRFHQKNLGLSMRVKRATVDEVKDRFKVVKEETKSERKDFNFMERVKKRAEENEKEKKQNRAKGKSKGKPSKEDHEEEEQIQNEDEDVMALMGLPSGFGSSKKK</sequence>
<feature type="compositionally biased region" description="Basic and acidic residues" evidence="5">
    <location>
        <begin position="11"/>
        <end position="49"/>
    </location>
</feature>
<feature type="domain" description="U1-type" evidence="6">
    <location>
        <begin position="86"/>
        <end position="120"/>
    </location>
</feature>
<evidence type="ECO:0000256" key="5">
    <source>
        <dbReference type="SAM" id="MobiDB-lite"/>
    </source>
</evidence>
<accession>A0A7S2ZNG5</accession>
<proteinExistence type="predicted"/>
<organism evidence="7">
    <name type="scientific">Rhodosorus marinus</name>
    <dbReference type="NCBI Taxonomy" id="101924"/>
    <lineage>
        <taxon>Eukaryota</taxon>
        <taxon>Rhodophyta</taxon>
        <taxon>Stylonematophyceae</taxon>
        <taxon>Stylonematales</taxon>
        <taxon>Stylonemataceae</taxon>
        <taxon>Rhodosorus</taxon>
    </lineage>
</organism>
<evidence type="ECO:0000256" key="1">
    <source>
        <dbReference type="ARBA" id="ARBA00022723"/>
    </source>
</evidence>
<dbReference type="SMART" id="SM00451">
    <property type="entry name" value="ZnF_U1"/>
    <property type="match status" value="1"/>
</dbReference>
<name>A0A7S2ZNG5_9RHOD</name>
<evidence type="ECO:0000313" key="7">
    <source>
        <dbReference type="EMBL" id="CAE0043396.1"/>
    </source>
</evidence>
<dbReference type="GO" id="GO:0000398">
    <property type="term" value="P:mRNA splicing, via spliceosome"/>
    <property type="evidence" value="ECO:0007669"/>
    <property type="project" value="InterPro"/>
</dbReference>
<dbReference type="EMBL" id="HBHW01014660">
    <property type="protein sequence ID" value="CAE0043396.1"/>
    <property type="molecule type" value="Transcribed_RNA"/>
</dbReference>
<evidence type="ECO:0000256" key="3">
    <source>
        <dbReference type="ARBA" id="ARBA00022833"/>
    </source>
</evidence>
<dbReference type="InterPro" id="IPR036236">
    <property type="entry name" value="Znf_C2H2_sf"/>
</dbReference>
<reference evidence="7" key="1">
    <citation type="submission" date="2021-01" db="EMBL/GenBank/DDBJ databases">
        <authorList>
            <person name="Corre E."/>
            <person name="Pelletier E."/>
            <person name="Niang G."/>
            <person name="Scheremetjew M."/>
            <person name="Finn R."/>
            <person name="Kale V."/>
            <person name="Holt S."/>
            <person name="Cochrane G."/>
            <person name="Meng A."/>
            <person name="Brown T."/>
            <person name="Cohen L."/>
        </authorList>
    </citation>
    <scope>NUCLEOTIDE SEQUENCE</scope>
    <source>
        <strain evidence="7">CCMP 769</strain>
    </source>
</reference>